<evidence type="ECO:0000256" key="1">
    <source>
        <dbReference type="SAM" id="MobiDB-lite"/>
    </source>
</evidence>
<evidence type="ECO:0008006" key="4">
    <source>
        <dbReference type="Google" id="ProtNLM"/>
    </source>
</evidence>
<evidence type="ECO:0000313" key="3">
    <source>
        <dbReference type="Proteomes" id="UP001370348"/>
    </source>
</evidence>
<dbReference type="Proteomes" id="UP001370348">
    <property type="component" value="Chromosome"/>
</dbReference>
<evidence type="ECO:0000313" key="2">
    <source>
        <dbReference type="EMBL" id="WXB16551.1"/>
    </source>
</evidence>
<dbReference type="RefSeq" id="WP_394826176.1">
    <property type="nucleotide sequence ID" value="NZ_CP089984.1"/>
</dbReference>
<feature type="compositionally biased region" description="Low complexity" evidence="1">
    <location>
        <begin position="45"/>
        <end position="74"/>
    </location>
</feature>
<protein>
    <recommendedName>
        <fullName evidence="4">Lipoprotein</fullName>
    </recommendedName>
</protein>
<feature type="compositionally biased region" description="Gly residues" evidence="1">
    <location>
        <begin position="1"/>
        <end position="10"/>
    </location>
</feature>
<accession>A0ABZ2M031</accession>
<dbReference type="EMBL" id="CP089984">
    <property type="protein sequence ID" value="WXB16551.1"/>
    <property type="molecule type" value="Genomic_DNA"/>
</dbReference>
<reference evidence="2 3" key="1">
    <citation type="submission" date="2021-12" db="EMBL/GenBank/DDBJ databases">
        <title>Discovery of the Pendulisporaceae a myxobacterial family with distinct sporulation behavior and unique specialized metabolism.</title>
        <authorList>
            <person name="Garcia R."/>
            <person name="Popoff A."/>
            <person name="Bader C.D."/>
            <person name="Loehr J."/>
            <person name="Walesch S."/>
            <person name="Walt C."/>
            <person name="Boldt J."/>
            <person name="Bunk B."/>
            <person name="Haeckl F.J.F.P.J."/>
            <person name="Gunesch A.P."/>
            <person name="Birkelbach J."/>
            <person name="Nuebel U."/>
            <person name="Pietschmann T."/>
            <person name="Bach T."/>
            <person name="Mueller R."/>
        </authorList>
    </citation>
    <scope>NUCLEOTIDE SEQUENCE [LARGE SCALE GENOMIC DNA]</scope>
    <source>
        <strain evidence="2 3">MSr11954</strain>
    </source>
</reference>
<proteinExistence type="predicted"/>
<keyword evidence="3" id="KW-1185">Reference proteome</keyword>
<sequence length="276" mass="28403">MAGSIAGCGGSPSPAPVSVANTTEPAVEAPAPSTSTEPKSDGTHASVEAAVPASATSATSATSANAATSVSSASEPARESGPLPTTCTVQGSRKACVPDAEFAKRLCGSEYPDVALSLFSQGTPFTRAYMTRDVDGWNAGGGRTRRSKLLFDEEVLVVAHRKANPNGIVMVAANGDTGSYDVLRWDGSCASVMAEEITMSKAPKPKRSTIPWRHLEESTKSALLAAPKIKSGYDAWNKACDGSDAAKCTKAEAALNAAIVDHVRASKSLPSPSHRP</sequence>
<name>A0ABZ2M031_9BACT</name>
<organism evidence="2 3">
    <name type="scientific">Pendulispora albinea</name>
    <dbReference type="NCBI Taxonomy" id="2741071"/>
    <lineage>
        <taxon>Bacteria</taxon>
        <taxon>Pseudomonadati</taxon>
        <taxon>Myxococcota</taxon>
        <taxon>Myxococcia</taxon>
        <taxon>Myxococcales</taxon>
        <taxon>Sorangiineae</taxon>
        <taxon>Pendulisporaceae</taxon>
        <taxon>Pendulispora</taxon>
    </lineage>
</organism>
<gene>
    <name evidence="2" type="ORF">LZC94_04555</name>
</gene>
<feature type="region of interest" description="Disordered" evidence="1">
    <location>
        <begin position="1"/>
        <end position="90"/>
    </location>
</feature>